<evidence type="ECO:0000256" key="5">
    <source>
        <dbReference type="ARBA" id="ARBA00023008"/>
    </source>
</evidence>
<sequence>MYKGFTSELFVPYMDPTDGWYFKTYMDAGEYGFGLQAMSLDPLNDCPRNAYYMDGVFAAADGTPYVRPRMICVFESYAGDIAWRHVECPITDMKVTEVRPKVTLVVRMAAAVANYDYIMDWEFQTDGLIRPKVGLSGILMVKGSKYTNTNQIPRQEDLYGTLLSENVVGVIHDHYITYRLDMDVDGDRNSFVKVNLRRESPSPPESSPRTSYLKAVRAVARTEAEARIRLKLYDPSEFHVVNPGKRTRVGNPVGYKVVAGATAASLLDAEDPPQKRAAFTNYQMWVTPYNETEEWAGGLFVYQSKGDDTLKVWSDRDRPIENKDIVVWYTIGFHHIPCQEDYPIMPTVSSSFDLKPVNFFDRNPILRMPPNSEADLPVCKPHDSA</sequence>
<feature type="active site" description="Proton acceptor" evidence="7">
    <location>
        <position position="27"/>
    </location>
</feature>
<keyword evidence="6" id="KW-1015">Disulfide bond</keyword>
<evidence type="ECO:0000256" key="6">
    <source>
        <dbReference type="ARBA" id="ARBA00023157"/>
    </source>
</evidence>
<comment type="cofactor">
    <cofactor evidence="9">
        <name>Cu cation</name>
        <dbReference type="ChEBI" id="CHEBI:23378"/>
    </cofactor>
    <text evidence="9">Contains 1 topaquinone per subunit.</text>
</comment>
<evidence type="ECO:0000256" key="1">
    <source>
        <dbReference type="ARBA" id="ARBA00007983"/>
    </source>
</evidence>
<keyword evidence="12" id="KW-1185">Reference proteome</keyword>
<dbReference type="InterPro" id="IPR049947">
    <property type="entry name" value="Cu_Am_Ox_Cu-bd"/>
</dbReference>
<dbReference type="PANTHER" id="PTHR10638:SF41">
    <property type="entry name" value="AMINE OXIDASE"/>
    <property type="match status" value="1"/>
</dbReference>
<dbReference type="GO" id="GO:0005507">
    <property type="term" value="F:copper ion binding"/>
    <property type="evidence" value="ECO:0007669"/>
    <property type="project" value="InterPro"/>
</dbReference>
<dbReference type="PROSITE" id="PS01165">
    <property type="entry name" value="COPPER_AMINE_OXID_2"/>
    <property type="match status" value="1"/>
</dbReference>
<feature type="domain" description="Copper amine oxidase catalytic" evidence="10">
    <location>
        <begin position="1"/>
        <end position="366"/>
    </location>
</feature>
<keyword evidence="4 9" id="KW-0560">Oxidoreductase</keyword>
<dbReference type="PANTHER" id="PTHR10638">
    <property type="entry name" value="COPPER AMINE OXIDASE"/>
    <property type="match status" value="1"/>
</dbReference>
<dbReference type="AlphaFoldDB" id="A0A835C544"/>
<dbReference type="GO" id="GO:0008131">
    <property type="term" value="F:primary methylamine oxidase activity"/>
    <property type="evidence" value="ECO:0007669"/>
    <property type="project" value="InterPro"/>
</dbReference>
<dbReference type="Proteomes" id="UP000634136">
    <property type="component" value="Unassembled WGS sequence"/>
</dbReference>
<dbReference type="FunFam" id="2.70.98.20:FF:000004">
    <property type="entry name" value="Amine oxidase"/>
    <property type="match status" value="1"/>
</dbReference>
<dbReference type="Gene3D" id="2.70.98.20">
    <property type="entry name" value="Copper amine oxidase, catalytic domain"/>
    <property type="match status" value="1"/>
</dbReference>
<dbReference type="GO" id="GO:0048038">
    <property type="term" value="F:quinone binding"/>
    <property type="evidence" value="ECO:0007669"/>
    <property type="project" value="InterPro"/>
</dbReference>
<evidence type="ECO:0000259" key="10">
    <source>
        <dbReference type="Pfam" id="PF01179"/>
    </source>
</evidence>
<comment type="PTM">
    <text evidence="8 9">Topaquinone (TPQ) is generated by copper-dependent autoxidation of a specific tyrosyl residue.</text>
</comment>
<dbReference type="EMBL" id="JAAIUW010000005">
    <property type="protein sequence ID" value="KAF7833171.1"/>
    <property type="molecule type" value="Genomic_DNA"/>
</dbReference>
<keyword evidence="2 9" id="KW-0479">Metal-binding</keyword>
<evidence type="ECO:0000313" key="12">
    <source>
        <dbReference type="Proteomes" id="UP000634136"/>
    </source>
</evidence>
<evidence type="ECO:0000256" key="2">
    <source>
        <dbReference type="ARBA" id="ARBA00022723"/>
    </source>
</evidence>
<gene>
    <name evidence="11" type="ORF">G2W53_015504</name>
</gene>
<dbReference type="InterPro" id="IPR000269">
    <property type="entry name" value="Cu_amine_oxidase"/>
</dbReference>
<evidence type="ECO:0000256" key="3">
    <source>
        <dbReference type="ARBA" id="ARBA00022772"/>
    </source>
</evidence>
<comment type="similarity">
    <text evidence="1 9">Belongs to the copper/topaquinone oxidase family.</text>
</comment>
<evidence type="ECO:0000313" key="11">
    <source>
        <dbReference type="EMBL" id="KAF7833171.1"/>
    </source>
</evidence>
<feature type="active site" description="Schiff-base intermediate with substrate; via topaquinone" evidence="7">
    <location>
        <position position="115"/>
    </location>
</feature>
<protein>
    <recommendedName>
        <fullName evidence="9">Amine oxidase</fullName>
        <ecNumber evidence="9">1.4.3.-</ecNumber>
    </recommendedName>
</protein>
<keyword evidence="3 7" id="KW-0801">TPQ</keyword>
<proteinExistence type="inferred from homology"/>
<evidence type="ECO:0000256" key="9">
    <source>
        <dbReference type="RuleBase" id="RU000672"/>
    </source>
</evidence>
<reference evidence="11" key="1">
    <citation type="submission" date="2020-09" db="EMBL/GenBank/DDBJ databases">
        <title>Genome-Enabled Discovery of Anthraquinone Biosynthesis in Senna tora.</title>
        <authorList>
            <person name="Kang S.-H."/>
            <person name="Pandey R.P."/>
            <person name="Lee C.-M."/>
            <person name="Sim J.-S."/>
            <person name="Jeong J.-T."/>
            <person name="Choi B.-S."/>
            <person name="Jung M."/>
            <person name="Ginzburg D."/>
            <person name="Zhao K."/>
            <person name="Won S.Y."/>
            <person name="Oh T.-J."/>
            <person name="Yu Y."/>
            <person name="Kim N.-H."/>
            <person name="Lee O.R."/>
            <person name="Lee T.-H."/>
            <person name="Bashyal P."/>
            <person name="Kim T.-S."/>
            <person name="Lee W.-H."/>
            <person name="Kawkins C."/>
            <person name="Kim C.-K."/>
            <person name="Kim J.S."/>
            <person name="Ahn B.O."/>
            <person name="Rhee S.Y."/>
            <person name="Sohng J.K."/>
        </authorList>
    </citation>
    <scope>NUCLEOTIDE SEQUENCE</scope>
    <source>
        <tissue evidence="11">Leaf</tissue>
    </source>
</reference>
<dbReference type="InterPro" id="IPR036460">
    <property type="entry name" value="Cu_amine_oxidase_C_sf"/>
</dbReference>
<accession>A0A835C544</accession>
<organism evidence="11 12">
    <name type="scientific">Senna tora</name>
    <dbReference type="NCBI Taxonomy" id="362788"/>
    <lineage>
        <taxon>Eukaryota</taxon>
        <taxon>Viridiplantae</taxon>
        <taxon>Streptophyta</taxon>
        <taxon>Embryophyta</taxon>
        <taxon>Tracheophyta</taxon>
        <taxon>Spermatophyta</taxon>
        <taxon>Magnoliopsida</taxon>
        <taxon>eudicotyledons</taxon>
        <taxon>Gunneridae</taxon>
        <taxon>Pentapetalae</taxon>
        <taxon>rosids</taxon>
        <taxon>fabids</taxon>
        <taxon>Fabales</taxon>
        <taxon>Fabaceae</taxon>
        <taxon>Caesalpinioideae</taxon>
        <taxon>Cassia clade</taxon>
        <taxon>Senna</taxon>
    </lineage>
</organism>
<dbReference type="Pfam" id="PF01179">
    <property type="entry name" value="Cu_amine_oxid"/>
    <property type="match status" value="1"/>
</dbReference>
<dbReference type="GO" id="GO:0009308">
    <property type="term" value="P:amine metabolic process"/>
    <property type="evidence" value="ECO:0007669"/>
    <property type="project" value="UniProtKB-UniRule"/>
</dbReference>
<evidence type="ECO:0000256" key="7">
    <source>
        <dbReference type="PIRSR" id="PIRSR600269-50"/>
    </source>
</evidence>
<comment type="caution">
    <text evidence="11">The sequence shown here is derived from an EMBL/GenBank/DDBJ whole genome shotgun (WGS) entry which is preliminary data.</text>
</comment>
<name>A0A835C544_9FABA</name>
<evidence type="ECO:0000256" key="4">
    <source>
        <dbReference type="ARBA" id="ARBA00023002"/>
    </source>
</evidence>
<dbReference type="SUPFAM" id="SSF49998">
    <property type="entry name" value="Amine oxidase catalytic domain"/>
    <property type="match status" value="1"/>
</dbReference>
<dbReference type="EC" id="1.4.3.-" evidence="9"/>
<feature type="modified residue" description="2',4',5'-topaquinone" evidence="8">
    <location>
        <position position="115"/>
    </location>
</feature>
<keyword evidence="5 9" id="KW-0186">Copper</keyword>
<dbReference type="OrthoDB" id="5379943at2759"/>
<evidence type="ECO:0000256" key="8">
    <source>
        <dbReference type="PIRSR" id="PIRSR600269-51"/>
    </source>
</evidence>
<dbReference type="InterPro" id="IPR015798">
    <property type="entry name" value="Cu_amine_oxidase_C"/>
</dbReference>